<comment type="caution">
    <text evidence="2">The sequence shown here is derived from an EMBL/GenBank/DDBJ whole genome shotgun (WGS) entry which is preliminary data.</text>
</comment>
<dbReference type="Proteomes" id="UP000747110">
    <property type="component" value="Unassembled WGS sequence"/>
</dbReference>
<protein>
    <recommendedName>
        <fullName evidence="5">SGNH hydrolase-type esterase domain-containing protein</fullName>
    </recommendedName>
</protein>
<accession>A0A8J4CTN1</accession>
<dbReference type="EMBL" id="BNCQ01000018">
    <property type="protein sequence ID" value="GIM05337.1"/>
    <property type="molecule type" value="Genomic_DNA"/>
</dbReference>
<dbReference type="InterPro" id="IPR036514">
    <property type="entry name" value="SGNH_hydro_sf"/>
</dbReference>
<dbReference type="SUPFAM" id="SSF52266">
    <property type="entry name" value="SGNH hydrolase"/>
    <property type="match status" value="1"/>
</dbReference>
<evidence type="ECO:0000313" key="3">
    <source>
        <dbReference type="EMBL" id="GIM05337.1"/>
    </source>
</evidence>
<dbReference type="AlphaFoldDB" id="A0A8J4CTN1"/>
<evidence type="ECO:0000313" key="2">
    <source>
        <dbReference type="EMBL" id="GIL84957.1"/>
    </source>
</evidence>
<gene>
    <name evidence="2" type="ORF">Vretifemale_13594</name>
    <name evidence="3" type="ORF">Vretimale_9811</name>
</gene>
<organism evidence="2 4">
    <name type="scientific">Volvox reticuliferus</name>
    <dbReference type="NCBI Taxonomy" id="1737510"/>
    <lineage>
        <taxon>Eukaryota</taxon>
        <taxon>Viridiplantae</taxon>
        <taxon>Chlorophyta</taxon>
        <taxon>core chlorophytes</taxon>
        <taxon>Chlorophyceae</taxon>
        <taxon>CS clade</taxon>
        <taxon>Chlamydomonadales</taxon>
        <taxon>Volvocaceae</taxon>
        <taxon>Volvox</taxon>
    </lineage>
</organism>
<reference evidence="2" key="1">
    <citation type="journal article" date="2021" name="Proc. Natl. Acad. Sci. U.S.A.">
        <title>Three genomes in the algal genus Volvox reveal the fate of a haploid sex-determining region after a transition to homothallism.</title>
        <authorList>
            <person name="Yamamoto K."/>
            <person name="Hamaji T."/>
            <person name="Kawai-Toyooka H."/>
            <person name="Matsuzaki R."/>
            <person name="Takahashi F."/>
            <person name="Nishimura Y."/>
            <person name="Kawachi M."/>
            <person name="Noguchi H."/>
            <person name="Minakuchi Y."/>
            <person name="Umen J.G."/>
            <person name="Toyoda A."/>
            <person name="Nozaki H."/>
        </authorList>
    </citation>
    <scope>NUCLEOTIDE SEQUENCE</scope>
    <source>
        <strain evidence="3">NIES-3785</strain>
        <strain evidence="2">NIES-3786</strain>
    </source>
</reference>
<dbReference type="Proteomes" id="UP000722791">
    <property type="component" value="Unassembled WGS sequence"/>
</dbReference>
<dbReference type="EMBL" id="BNCP01000031">
    <property type="protein sequence ID" value="GIL84957.1"/>
    <property type="molecule type" value="Genomic_DNA"/>
</dbReference>
<dbReference type="CDD" id="cd00229">
    <property type="entry name" value="SGNH_hydrolase"/>
    <property type="match status" value="1"/>
</dbReference>
<name>A0A8J4CTN1_9CHLO</name>
<feature type="signal peptide" evidence="1">
    <location>
        <begin position="1"/>
        <end position="26"/>
    </location>
</feature>
<keyword evidence="1" id="KW-0732">Signal</keyword>
<dbReference type="Gene3D" id="3.40.50.1110">
    <property type="entry name" value="SGNH hydrolase"/>
    <property type="match status" value="1"/>
</dbReference>
<dbReference type="OrthoDB" id="528490at2759"/>
<evidence type="ECO:0000256" key="1">
    <source>
        <dbReference type="SAM" id="SignalP"/>
    </source>
</evidence>
<keyword evidence="4" id="KW-1185">Reference proteome</keyword>
<evidence type="ECO:0008006" key="5">
    <source>
        <dbReference type="Google" id="ProtNLM"/>
    </source>
</evidence>
<proteinExistence type="predicted"/>
<feature type="chain" id="PRO_5036271560" description="SGNH hydrolase-type esterase domain-containing protein" evidence="1">
    <location>
        <begin position="27"/>
        <end position="487"/>
    </location>
</feature>
<sequence length="487" mass="54163">MAPRDLHKLLACMSLLILESFLKASAMTTPLTDFMLSKSITNHGDLAMYSRVFNKLKDKSCLNIIAIGGSVTLGRWNYTVMPDNLRWTAVLGDLLNAHFPCKDPAGHVVQNKARGSTSTGLWIEILMGQQDAWFQGIDLVILETAANQVADREQAHGDAEIIMSMVTKQSRRNMTKSQLEQATTSDGKFVRGFTGTAAMWLVATTRRYLPMWTGVPYERISDAMYAQLPVAQHHGVPIISAIDALGPFPTTELQAWFNETWYQGDNVHPNPDGHALLADLVFHYLRTAYEHTRLFQWYDLPQDYILRQPLFVNQDILDLYLDKKPATITLTNMNYVKVRALGPCRGWRAYADVPEKSGFIAMDVGSSCVLALRPEEINELGLGKAHVLMYKSYENMGIFKMTITEGQVKVINGTCEGADDPNARVLGSMTVDSLWAEKASLAEVAIMQFELPPASDTSACLLVHLAVVEANPARLSNKVKLLGISFF</sequence>
<evidence type="ECO:0000313" key="4">
    <source>
        <dbReference type="Proteomes" id="UP000747110"/>
    </source>
</evidence>
<dbReference type="PANTHER" id="PTHR34407">
    <property type="entry name" value="EXPRESSED PROTEIN"/>
    <property type="match status" value="1"/>
</dbReference>
<dbReference type="PANTHER" id="PTHR34407:SF1">
    <property type="entry name" value="SGNH HYDROLASE-TYPE ESTERASE DOMAIN-CONTAINING PROTEIN"/>
    <property type="match status" value="1"/>
</dbReference>